<dbReference type="RefSeq" id="WP_166635925.1">
    <property type="nucleotide sequence ID" value="NZ_SNXI01000031.1"/>
</dbReference>
<evidence type="ECO:0000256" key="1">
    <source>
        <dbReference type="SAM" id="Coils"/>
    </source>
</evidence>
<keyword evidence="3" id="KW-1185">Reference proteome</keyword>
<comment type="caution">
    <text evidence="2">The sequence shown here is derived from an EMBL/GenBank/DDBJ whole genome shotgun (WGS) entry which is preliminary data.</text>
</comment>
<dbReference type="EMBL" id="SNXI01000031">
    <property type="protein sequence ID" value="TDP27342.1"/>
    <property type="molecule type" value="Genomic_DNA"/>
</dbReference>
<keyword evidence="1" id="KW-0175">Coiled coil</keyword>
<feature type="coiled-coil region" evidence="1">
    <location>
        <begin position="24"/>
        <end position="51"/>
    </location>
</feature>
<accession>A0A4R6NW84</accession>
<dbReference type="Proteomes" id="UP000295531">
    <property type="component" value="Unassembled WGS sequence"/>
</dbReference>
<name>A0A4R6NW84_9GAMM</name>
<reference evidence="2 3" key="1">
    <citation type="submission" date="2019-03" db="EMBL/GenBank/DDBJ databases">
        <title>Freshwater and sediment microbial communities from various areas in North America, analyzing microbe dynamics in response to fracking.</title>
        <authorList>
            <person name="Lamendella R."/>
        </authorList>
    </citation>
    <scope>NUCLEOTIDE SEQUENCE [LARGE SCALE GENOMIC DNA]</scope>
    <source>
        <strain evidence="2 3">18_TX</strain>
    </source>
</reference>
<evidence type="ECO:0000313" key="3">
    <source>
        <dbReference type="Proteomes" id="UP000295531"/>
    </source>
</evidence>
<dbReference type="AlphaFoldDB" id="A0A4R6NW84"/>
<gene>
    <name evidence="2" type="ORF">DEU29_13115</name>
</gene>
<proteinExistence type="predicted"/>
<sequence>MNHQFISNQIRELKVARSTWIWTFNRAGSRIQEINEQLRHLNDELENIKRNRSQTSSF</sequence>
<organism evidence="2 3">
    <name type="scientific">Idiomarina aquatica</name>
    <dbReference type="NCBI Taxonomy" id="1327752"/>
    <lineage>
        <taxon>Bacteria</taxon>
        <taxon>Pseudomonadati</taxon>
        <taxon>Pseudomonadota</taxon>
        <taxon>Gammaproteobacteria</taxon>
        <taxon>Alteromonadales</taxon>
        <taxon>Idiomarinaceae</taxon>
        <taxon>Idiomarina</taxon>
    </lineage>
</organism>
<protein>
    <submittedName>
        <fullName evidence="2">Uncharacterized protein</fullName>
    </submittedName>
</protein>
<evidence type="ECO:0000313" key="2">
    <source>
        <dbReference type="EMBL" id="TDP27342.1"/>
    </source>
</evidence>